<sequence>MYRREGMVRVGCRVAESAAAAAARLGVRRRNATGNRFQEGRGPLPCRISPALKRADKCGGHLRRHRAMHRTPRCPARRTTTRCIPSDIELETSRPIPPHSISTTRTFFT</sequence>
<comment type="caution">
    <text evidence="2">The sequence shown here is derived from an EMBL/GenBank/DDBJ whole genome shotgun (WGS) entry which is preliminary data.</text>
</comment>
<dbReference type="AlphaFoldDB" id="A0A8S4RUA1"/>
<accession>A0A8S4RUA1</accession>
<proteinExistence type="predicted"/>
<dbReference type="OrthoDB" id="7473431at2759"/>
<dbReference type="EMBL" id="CAKXAJ010025555">
    <property type="protein sequence ID" value="CAH2240852.1"/>
    <property type="molecule type" value="Genomic_DNA"/>
</dbReference>
<protein>
    <submittedName>
        <fullName evidence="2">Jg27248 protein</fullName>
    </submittedName>
</protein>
<feature type="compositionally biased region" description="Polar residues" evidence="1">
    <location>
        <begin position="100"/>
        <end position="109"/>
    </location>
</feature>
<feature type="compositionally biased region" description="Basic residues" evidence="1">
    <location>
        <begin position="60"/>
        <end position="80"/>
    </location>
</feature>
<reference evidence="2" key="1">
    <citation type="submission" date="2022-03" db="EMBL/GenBank/DDBJ databases">
        <authorList>
            <person name="Lindestad O."/>
        </authorList>
    </citation>
    <scope>NUCLEOTIDE SEQUENCE</scope>
</reference>
<dbReference type="Proteomes" id="UP000838756">
    <property type="component" value="Unassembled WGS sequence"/>
</dbReference>
<evidence type="ECO:0000313" key="3">
    <source>
        <dbReference type="Proteomes" id="UP000838756"/>
    </source>
</evidence>
<organism evidence="2 3">
    <name type="scientific">Pararge aegeria aegeria</name>
    <dbReference type="NCBI Taxonomy" id="348720"/>
    <lineage>
        <taxon>Eukaryota</taxon>
        <taxon>Metazoa</taxon>
        <taxon>Ecdysozoa</taxon>
        <taxon>Arthropoda</taxon>
        <taxon>Hexapoda</taxon>
        <taxon>Insecta</taxon>
        <taxon>Pterygota</taxon>
        <taxon>Neoptera</taxon>
        <taxon>Endopterygota</taxon>
        <taxon>Lepidoptera</taxon>
        <taxon>Glossata</taxon>
        <taxon>Ditrysia</taxon>
        <taxon>Papilionoidea</taxon>
        <taxon>Nymphalidae</taxon>
        <taxon>Satyrinae</taxon>
        <taxon>Satyrini</taxon>
        <taxon>Parargina</taxon>
        <taxon>Pararge</taxon>
    </lineage>
</organism>
<evidence type="ECO:0000256" key="1">
    <source>
        <dbReference type="SAM" id="MobiDB-lite"/>
    </source>
</evidence>
<keyword evidence="3" id="KW-1185">Reference proteome</keyword>
<gene>
    <name evidence="2" type="primary">jg27248</name>
    <name evidence="2" type="ORF">PAEG_LOCUS17337</name>
</gene>
<name>A0A8S4RUA1_9NEOP</name>
<feature type="region of interest" description="Disordered" evidence="1">
    <location>
        <begin position="58"/>
        <end position="109"/>
    </location>
</feature>
<evidence type="ECO:0000313" key="2">
    <source>
        <dbReference type="EMBL" id="CAH2240852.1"/>
    </source>
</evidence>